<comment type="caution">
    <text evidence="2">The sequence shown here is derived from an EMBL/GenBank/DDBJ whole genome shotgun (WGS) entry which is preliminary data.</text>
</comment>
<dbReference type="InterPro" id="IPR011050">
    <property type="entry name" value="Pectin_lyase_fold/virulence"/>
</dbReference>
<evidence type="ECO:0000313" key="2">
    <source>
        <dbReference type="EMBL" id="MDQ0222200.1"/>
    </source>
</evidence>
<dbReference type="SUPFAM" id="SSF51126">
    <property type="entry name" value="Pectin lyase-like"/>
    <property type="match status" value="1"/>
</dbReference>
<organism evidence="2 3">
    <name type="scientific">Streptococcus moroccensis</name>
    <dbReference type="NCBI Taxonomy" id="1451356"/>
    <lineage>
        <taxon>Bacteria</taxon>
        <taxon>Bacillati</taxon>
        <taxon>Bacillota</taxon>
        <taxon>Bacilli</taxon>
        <taxon>Lactobacillales</taxon>
        <taxon>Streptococcaceae</taxon>
        <taxon>Streptococcus</taxon>
    </lineage>
</organism>
<evidence type="ECO:0000313" key="3">
    <source>
        <dbReference type="Proteomes" id="UP001223079"/>
    </source>
</evidence>
<gene>
    <name evidence="2" type="ORF">J2S23_000751</name>
</gene>
<keyword evidence="1" id="KW-0812">Transmembrane</keyword>
<keyword evidence="1" id="KW-1133">Transmembrane helix</keyword>
<dbReference type="InterPro" id="IPR012334">
    <property type="entry name" value="Pectin_lyas_fold"/>
</dbReference>
<dbReference type="Proteomes" id="UP001223079">
    <property type="component" value="Unassembled WGS sequence"/>
</dbReference>
<accession>A0ABT9YSV5</accession>
<feature type="transmembrane region" description="Helical" evidence="1">
    <location>
        <begin position="21"/>
        <end position="40"/>
    </location>
</feature>
<proteinExistence type="predicted"/>
<dbReference type="RefSeq" id="WP_307121417.1">
    <property type="nucleotide sequence ID" value="NZ_JAUSTM010000005.1"/>
</dbReference>
<dbReference type="EMBL" id="JAUSTM010000005">
    <property type="protein sequence ID" value="MDQ0222200.1"/>
    <property type="molecule type" value="Genomic_DNA"/>
</dbReference>
<dbReference type="Gene3D" id="2.160.20.10">
    <property type="entry name" value="Single-stranded right-handed beta-helix, Pectin lyase-like"/>
    <property type="match status" value="1"/>
</dbReference>
<reference evidence="2 3" key="1">
    <citation type="submission" date="2023-07" db="EMBL/GenBank/DDBJ databases">
        <title>Genomic Encyclopedia of Type Strains, Phase IV (KMG-IV): sequencing the most valuable type-strain genomes for metagenomic binning, comparative biology and taxonomic classification.</title>
        <authorList>
            <person name="Goeker M."/>
        </authorList>
    </citation>
    <scope>NUCLEOTIDE SEQUENCE [LARGE SCALE GENOMIC DNA]</scope>
    <source>
        <strain evidence="2 3">DSM 105143</strain>
    </source>
</reference>
<keyword evidence="1" id="KW-0472">Membrane</keyword>
<protein>
    <submittedName>
        <fullName evidence="2">Uncharacterized protein</fullName>
    </submittedName>
</protein>
<sequence>MDQKKKTLQELRRERARKRDKRVLLSLSVFLILLFMVYLVTNPPQFHLPKFSFSWPKWSLASSPQKEEQPEVEGKFSKGQQVLISPEAIDGDSSLSPYLNRLARVESLELIEEGDKQNIVYTLNFGRDDKVSGIAEGFLAEEATGFALGQEVELLDRVGSARVETITKTDGYETYSVTLEDGQTVDSLSFHQLAYVYDIPLEAAALPRENNRLIQEAMDLTSQYSFVVVRFPKGQYRIGSATPESEYLLLRSNVELRGQDTELIVEGSARWFGLATGVTGYDGVSHFLMNGLTFKASDLVNGNQLLIMTNHGYGWQIENNQFSMVHKMSSHIFDLGGLQDSVFNGNRFEGYAPELTQVTEIGDRDLHNFYAEAIQLDSSHNAVGWDGGMMRAIDPNYDWTTSQPVMSNNITISHNAFLPYYNPQGELVAYGATVGQHSSYVGMTSIFGNTFENTLATRYKDQTSDQWVLEPVHLQSNAPVDIRDNSYQ</sequence>
<keyword evidence="3" id="KW-1185">Reference proteome</keyword>
<name>A0ABT9YSV5_9STRE</name>
<evidence type="ECO:0000256" key="1">
    <source>
        <dbReference type="SAM" id="Phobius"/>
    </source>
</evidence>